<dbReference type="RefSeq" id="WP_358141427.1">
    <property type="nucleotide sequence ID" value="NZ_JBFALK010000032.1"/>
</dbReference>
<accession>A0ABV3GSJ2</accession>
<evidence type="ECO:0000313" key="1">
    <source>
        <dbReference type="EMBL" id="MEV0974610.1"/>
    </source>
</evidence>
<dbReference type="EMBL" id="JBFALK010000032">
    <property type="protein sequence ID" value="MEV0974610.1"/>
    <property type="molecule type" value="Genomic_DNA"/>
</dbReference>
<dbReference type="Pfam" id="PF18846">
    <property type="entry name" value="baeRF_family5"/>
    <property type="match status" value="1"/>
</dbReference>
<organism evidence="1 2">
    <name type="scientific">Microtetraspora glauca</name>
    <dbReference type="NCBI Taxonomy" id="1996"/>
    <lineage>
        <taxon>Bacteria</taxon>
        <taxon>Bacillati</taxon>
        <taxon>Actinomycetota</taxon>
        <taxon>Actinomycetes</taxon>
        <taxon>Streptosporangiales</taxon>
        <taxon>Streptosporangiaceae</taxon>
        <taxon>Microtetraspora</taxon>
    </lineage>
</organism>
<protein>
    <submittedName>
        <fullName evidence="1">VLRF1 family aeRF1-type release factor</fullName>
    </submittedName>
</protein>
<evidence type="ECO:0000313" key="2">
    <source>
        <dbReference type="Proteomes" id="UP001551675"/>
    </source>
</evidence>
<sequence>MYASENWVIQAYGGIVMAFELPDLRELATFGDDVGVVSLYTTMEPGTTAWQVRARNEIAALRRDLARHVDKDLAKLVLARLDVLEPRIDQLLNPTEPGLGRALFAQVAGDEVRTLWVQLPVGDLAVLEPNAYLRPWVTAVEEGAPAGVVMVGRDGVRLVDCRYGLAEELEPIGFDLDTEDWRRKRGPATPGLSRRAVDQHDRFEQRIDEHLIRFLRTVAPRVAEQAEGNDWQAVLLAGDPRATDVLGEAMPMGRDTVLLDAIIDPALSPAEVLAYVRPTFTEVRTRRDAALVERARELALSGGNGVLGLGDTLAMLRAGRVEHLLLDAAGEWKAATAVDAGAAPIAAELVEEGTTDDLGERMIELALEHATRVTMLGPEAAAGLAQEGGVAALLRW</sequence>
<dbReference type="Proteomes" id="UP001551675">
    <property type="component" value="Unassembled WGS sequence"/>
</dbReference>
<keyword evidence="2" id="KW-1185">Reference proteome</keyword>
<reference evidence="1 2" key="1">
    <citation type="submission" date="2024-06" db="EMBL/GenBank/DDBJ databases">
        <title>The Natural Products Discovery Center: Release of the First 8490 Sequenced Strains for Exploring Actinobacteria Biosynthetic Diversity.</title>
        <authorList>
            <person name="Kalkreuter E."/>
            <person name="Kautsar S.A."/>
            <person name="Yang D."/>
            <person name="Bader C.D."/>
            <person name="Teijaro C.N."/>
            <person name="Fluegel L."/>
            <person name="Davis C.M."/>
            <person name="Simpson J.R."/>
            <person name="Lauterbach L."/>
            <person name="Steele A.D."/>
            <person name="Gui C."/>
            <person name="Meng S."/>
            <person name="Li G."/>
            <person name="Viehrig K."/>
            <person name="Ye F."/>
            <person name="Su P."/>
            <person name="Kiefer A.F."/>
            <person name="Nichols A."/>
            <person name="Cepeda A.J."/>
            <person name="Yan W."/>
            <person name="Fan B."/>
            <person name="Jiang Y."/>
            <person name="Adhikari A."/>
            <person name="Zheng C.-J."/>
            <person name="Schuster L."/>
            <person name="Cowan T.M."/>
            <person name="Smanski M.J."/>
            <person name="Chevrette M.G."/>
            <person name="De Carvalho L.P.S."/>
            <person name="Shen B."/>
        </authorList>
    </citation>
    <scope>NUCLEOTIDE SEQUENCE [LARGE SCALE GENOMIC DNA]</scope>
    <source>
        <strain evidence="1 2">NPDC050100</strain>
    </source>
</reference>
<gene>
    <name evidence="1" type="ORF">AB0I59_38975</name>
</gene>
<comment type="caution">
    <text evidence="1">The sequence shown here is derived from an EMBL/GenBank/DDBJ whole genome shotgun (WGS) entry which is preliminary data.</text>
</comment>
<name>A0ABV3GSJ2_MICGL</name>
<proteinExistence type="predicted"/>
<dbReference type="InterPro" id="IPR040983">
    <property type="entry name" value="Bact_RF_family5"/>
</dbReference>